<dbReference type="Gene3D" id="3.10.129.10">
    <property type="entry name" value="Hotdog Thioesterase"/>
    <property type="match status" value="1"/>
</dbReference>
<proteinExistence type="inferred from homology"/>
<dbReference type="OrthoDB" id="9798208at2"/>
<dbReference type="InterPro" id="IPR029069">
    <property type="entry name" value="HotDog_dom_sf"/>
</dbReference>
<dbReference type="GO" id="GO:0061522">
    <property type="term" value="F:1,4-dihydroxy-2-naphthoyl-CoA thioesterase activity"/>
    <property type="evidence" value="ECO:0007669"/>
    <property type="project" value="TreeGrafter"/>
</dbReference>
<dbReference type="STRING" id="161896.UL81_05870"/>
<sequence>MKHLQVLEEMLARARKAPLSEEDLAELEKHNMGLGKTLGMRFTYLGPKEARLVAPVTPDTHQPWGVANGGFYASLAESVASIASVVAGGKPAVGVNNSTDFIKSTSEGEVEAVATPIQLGRRTHLWNIDITQGETLLARSTLRTMLLDA</sequence>
<dbReference type="RefSeq" id="WP_035104603.1">
    <property type="nucleotide sequence ID" value="NZ_CP011311.1"/>
</dbReference>
<comment type="similarity">
    <text evidence="1">Belongs to the thioesterase PaaI family.</text>
</comment>
<protein>
    <submittedName>
        <fullName evidence="3">Uncharacterized protein</fullName>
    </submittedName>
</protein>
<dbReference type="HOGENOM" id="CLU_089876_13_3_11"/>
<organism evidence="3 4">
    <name type="scientific">Corynebacterium camporealensis</name>
    <dbReference type="NCBI Taxonomy" id="161896"/>
    <lineage>
        <taxon>Bacteria</taxon>
        <taxon>Bacillati</taxon>
        <taxon>Actinomycetota</taxon>
        <taxon>Actinomycetes</taxon>
        <taxon>Mycobacteriales</taxon>
        <taxon>Corynebacteriaceae</taxon>
        <taxon>Corynebacterium</taxon>
    </lineage>
</organism>
<evidence type="ECO:0000313" key="3">
    <source>
        <dbReference type="EMBL" id="AKE39138.1"/>
    </source>
</evidence>
<keyword evidence="4" id="KW-1185">Reference proteome</keyword>
<dbReference type="InterPro" id="IPR003736">
    <property type="entry name" value="PAAI_dom"/>
</dbReference>
<dbReference type="NCBIfam" id="TIGR00369">
    <property type="entry name" value="unchar_dom_1"/>
    <property type="match status" value="1"/>
</dbReference>
<dbReference type="KEGG" id="ccj:UL81_05870"/>
<dbReference type="AlphaFoldDB" id="A0A0F6QYA4"/>
<dbReference type="PANTHER" id="PTHR43240:SF5">
    <property type="entry name" value="1,4-DIHYDROXY-2-NAPHTHOYL-COA THIOESTERASE 1"/>
    <property type="match status" value="1"/>
</dbReference>
<reference evidence="3 4" key="1">
    <citation type="journal article" date="2015" name="Genome Announc.">
        <title>Complete Genome Sequence of Corynebacterium camporealensis DSM 44610, Isolated from the Milk of a Manchega Sheep with Subclinical Mastitis.</title>
        <authorList>
            <person name="Ruckert C."/>
            <person name="Albersmeier A."/>
            <person name="Winkler A."/>
            <person name="Tauch A."/>
        </authorList>
    </citation>
    <scope>NUCLEOTIDE SEQUENCE [LARGE SCALE GENOMIC DNA]</scope>
    <source>
        <strain evidence="3 4">DSM 44610</strain>
    </source>
</reference>
<gene>
    <name evidence="3" type="ORF">UL81_05870</name>
</gene>
<accession>A0A0F6QYA4</accession>
<dbReference type="InterPro" id="IPR006683">
    <property type="entry name" value="Thioestr_dom"/>
</dbReference>
<dbReference type="SUPFAM" id="SSF54637">
    <property type="entry name" value="Thioesterase/thiol ester dehydrase-isomerase"/>
    <property type="match status" value="1"/>
</dbReference>
<dbReference type="Pfam" id="PF03061">
    <property type="entry name" value="4HBT"/>
    <property type="match status" value="1"/>
</dbReference>
<evidence type="ECO:0000256" key="2">
    <source>
        <dbReference type="ARBA" id="ARBA00022801"/>
    </source>
</evidence>
<keyword evidence="2" id="KW-0378">Hydrolase</keyword>
<dbReference type="CDD" id="cd03443">
    <property type="entry name" value="PaaI_thioesterase"/>
    <property type="match status" value="1"/>
</dbReference>
<evidence type="ECO:0000256" key="1">
    <source>
        <dbReference type="ARBA" id="ARBA00008324"/>
    </source>
</evidence>
<dbReference type="EMBL" id="CP011311">
    <property type="protein sequence ID" value="AKE39138.1"/>
    <property type="molecule type" value="Genomic_DNA"/>
</dbReference>
<name>A0A0F6QYA4_9CORY</name>
<dbReference type="Proteomes" id="UP000033566">
    <property type="component" value="Chromosome"/>
</dbReference>
<dbReference type="PANTHER" id="PTHR43240">
    <property type="entry name" value="1,4-DIHYDROXY-2-NAPHTHOYL-COA THIOESTERASE 1"/>
    <property type="match status" value="1"/>
</dbReference>
<dbReference type="PATRIC" id="fig|161896.4.peg.1150"/>
<evidence type="ECO:0000313" key="4">
    <source>
        <dbReference type="Proteomes" id="UP000033566"/>
    </source>
</evidence>
<dbReference type="GO" id="GO:0005829">
    <property type="term" value="C:cytosol"/>
    <property type="evidence" value="ECO:0007669"/>
    <property type="project" value="TreeGrafter"/>
</dbReference>